<dbReference type="InterPro" id="IPR038765">
    <property type="entry name" value="Papain-like_cys_pep_sf"/>
</dbReference>
<dbReference type="GO" id="GO:0016579">
    <property type="term" value="P:protein deubiquitination"/>
    <property type="evidence" value="ECO:0007669"/>
    <property type="project" value="InterPro"/>
</dbReference>
<feature type="chain" id="PRO_5032606147" description="USP domain-containing protein" evidence="1">
    <location>
        <begin position="28"/>
        <end position="509"/>
    </location>
</feature>
<keyword evidence="1" id="KW-0732">Signal</keyword>
<feature type="domain" description="USP" evidence="2">
    <location>
        <begin position="442"/>
        <end position="502"/>
    </location>
</feature>
<dbReference type="Gene3D" id="3.90.70.10">
    <property type="entry name" value="Cysteine proteinases"/>
    <property type="match status" value="1"/>
</dbReference>
<dbReference type="Proteomes" id="UP000654075">
    <property type="component" value="Unassembled WGS sequence"/>
</dbReference>
<dbReference type="EMBL" id="CAJNNV010032583">
    <property type="protein sequence ID" value="CAE8640404.1"/>
    <property type="molecule type" value="Genomic_DNA"/>
</dbReference>
<dbReference type="InterPro" id="IPR029062">
    <property type="entry name" value="Class_I_gatase-like"/>
</dbReference>
<reference evidence="3" key="1">
    <citation type="submission" date="2021-02" db="EMBL/GenBank/DDBJ databases">
        <authorList>
            <person name="Dougan E. K."/>
            <person name="Rhodes N."/>
            <person name="Thang M."/>
            <person name="Chan C."/>
        </authorList>
    </citation>
    <scope>NUCLEOTIDE SEQUENCE</scope>
</reference>
<dbReference type="OrthoDB" id="289038at2759"/>
<dbReference type="InterPro" id="IPR050185">
    <property type="entry name" value="Ub_carboxyl-term_hydrolase"/>
</dbReference>
<organism evidence="3 4">
    <name type="scientific">Polarella glacialis</name>
    <name type="common">Dinoflagellate</name>
    <dbReference type="NCBI Taxonomy" id="89957"/>
    <lineage>
        <taxon>Eukaryota</taxon>
        <taxon>Sar</taxon>
        <taxon>Alveolata</taxon>
        <taxon>Dinophyceae</taxon>
        <taxon>Suessiales</taxon>
        <taxon>Suessiaceae</taxon>
        <taxon>Polarella</taxon>
    </lineage>
</organism>
<proteinExistence type="predicted"/>
<dbReference type="InterPro" id="IPR028889">
    <property type="entry name" value="USP"/>
</dbReference>
<dbReference type="PROSITE" id="PS50235">
    <property type="entry name" value="USP_3"/>
    <property type="match status" value="1"/>
</dbReference>
<gene>
    <name evidence="3" type="ORF">PGLA1383_LOCUS55279</name>
</gene>
<protein>
    <recommendedName>
        <fullName evidence="2">USP domain-containing protein</fullName>
    </recommendedName>
</protein>
<dbReference type="SUPFAM" id="SSF54001">
    <property type="entry name" value="Cysteine proteinases"/>
    <property type="match status" value="1"/>
</dbReference>
<evidence type="ECO:0000313" key="4">
    <source>
        <dbReference type="Proteomes" id="UP000654075"/>
    </source>
</evidence>
<comment type="caution">
    <text evidence="3">The sequence shown here is derived from an EMBL/GenBank/DDBJ whole genome shotgun (WGS) entry which is preliminary data.</text>
</comment>
<dbReference type="CDD" id="cd02257">
    <property type="entry name" value="Peptidase_C19"/>
    <property type="match status" value="1"/>
</dbReference>
<evidence type="ECO:0000256" key="1">
    <source>
        <dbReference type="SAM" id="SignalP"/>
    </source>
</evidence>
<keyword evidence="4" id="KW-1185">Reference proteome</keyword>
<feature type="signal peptide" evidence="1">
    <location>
        <begin position="1"/>
        <end position="27"/>
    </location>
</feature>
<evidence type="ECO:0000259" key="2">
    <source>
        <dbReference type="PROSITE" id="PS50235"/>
    </source>
</evidence>
<dbReference type="GO" id="GO:0004843">
    <property type="term" value="F:cysteine-type deubiquitinase activity"/>
    <property type="evidence" value="ECO:0007669"/>
    <property type="project" value="InterPro"/>
</dbReference>
<accession>A0A813HP08</accession>
<dbReference type="PANTHER" id="PTHR21646">
    <property type="entry name" value="UBIQUITIN CARBOXYL-TERMINAL HYDROLASE"/>
    <property type="match status" value="1"/>
</dbReference>
<sequence>MVSWHGFGLPLLVAVTAFLAGLVLGSAELPLNSCSAEGQSVSCFEGTDARNNALLLLTSSGLGAYGADSRTLVPNGNLTKAFRDLVLQLPDSSWETDGAKRKENARNRDVSMLAESGFYEPELFSGLQIVIVEDGCFVKDSFWNKENPDFHSGTNYQISGMTTSIELVRPFLGRGLDVGWCANYSQSKAGYFVALGFEAHRIRHVSLWDRLAGDSLKTQVFELLTTSRARGSMTADLEAETGSSEATAVVDLLRSADILHVNGGHPDFTQFVFKQFAREFLLPVVQRVKEGSVVYTGQSAGSMMGGADVGLSLQAPIFRDMVKRGDTTGLSLAGRCAVRPHDEGSAGSLWDLASAVYGKLKGLMVVRLPNAEAMLGCWGDGQACCFGDIRPGTESGASCRGIIGFKNHDAGWCQCSACSTSLGSIDFGAFVSTPQVDREVCYDIVSIVNHHGRDAMCGHYTAHCRHCVDGQWYVFDDDRVEAIRFEEAWLPQEAYMVWLQRRSPSPKPD</sequence>
<dbReference type="InterPro" id="IPR001394">
    <property type="entry name" value="Peptidase_C19_UCH"/>
</dbReference>
<evidence type="ECO:0000313" key="3">
    <source>
        <dbReference type="EMBL" id="CAE8640404.1"/>
    </source>
</evidence>
<dbReference type="Gene3D" id="3.40.50.880">
    <property type="match status" value="1"/>
</dbReference>
<dbReference type="AlphaFoldDB" id="A0A813HP08"/>
<name>A0A813HP08_POLGL</name>
<dbReference type="Pfam" id="PF00443">
    <property type="entry name" value="UCH"/>
    <property type="match status" value="1"/>
</dbReference>